<evidence type="ECO:0000313" key="1">
    <source>
        <dbReference type="EMBL" id="MBM6919667.1"/>
    </source>
</evidence>
<reference evidence="1" key="1">
    <citation type="submission" date="2020-08" db="EMBL/GenBank/DDBJ databases">
        <authorList>
            <person name="Cejkova D."/>
            <person name="Kubasova T."/>
            <person name="Jahodarova E."/>
            <person name="Rychlik I."/>
        </authorList>
    </citation>
    <scope>NUCLEOTIDE SEQUENCE</scope>
    <source>
        <strain evidence="1">An559</strain>
    </source>
</reference>
<reference evidence="1" key="2">
    <citation type="journal article" date="2021" name="Sci. Rep.">
        <title>The distribution of antibiotic resistance genes in chicken gut microbiota commensals.</title>
        <authorList>
            <person name="Juricova H."/>
            <person name="Matiasovicova J."/>
            <person name="Kubasova T."/>
            <person name="Cejkova D."/>
            <person name="Rychlik I."/>
        </authorList>
    </citation>
    <scope>NUCLEOTIDE SEQUENCE</scope>
    <source>
        <strain evidence="1">An559</strain>
    </source>
</reference>
<comment type="caution">
    <text evidence="1">The sequence shown here is derived from an EMBL/GenBank/DDBJ whole genome shotgun (WGS) entry which is preliminary data.</text>
</comment>
<protein>
    <submittedName>
        <fullName evidence="1">Uncharacterized protein</fullName>
    </submittedName>
</protein>
<proteinExistence type="predicted"/>
<keyword evidence="2" id="KW-1185">Reference proteome</keyword>
<gene>
    <name evidence="1" type="ORF">H6A12_00595</name>
</gene>
<evidence type="ECO:0000313" key="2">
    <source>
        <dbReference type="Proteomes" id="UP000774750"/>
    </source>
</evidence>
<name>A0A938X2M2_9FIRM</name>
<sequence length="56" mass="6419">MNEAEISVKPRRTHRHALTEQEKAYIKSFADPETGTIPFFLYLKALTDIANQKAEV</sequence>
<dbReference type="Proteomes" id="UP000774750">
    <property type="component" value="Unassembled WGS sequence"/>
</dbReference>
<organism evidence="1 2">
    <name type="scientific">Merdimmobilis hominis</name>
    <dbReference type="NCBI Taxonomy" id="2897707"/>
    <lineage>
        <taxon>Bacteria</taxon>
        <taxon>Bacillati</taxon>
        <taxon>Bacillota</taxon>
        <taxon>Clostridia</taxon>
        <taxon>Eubacteriales</taxon>
        <taxon>Oscillospiraceae</taxon>
        <taxon>Merdimmobilis</taxon>
    </lineage>
</organism>
<dbReference type="RefSeq" id="WP_204443653.1">
    <property type="nucleotide sequence ID" value="NZ_JACJKY010000001.1"/>
</dbReference>
<dbReference type="EMBL" id="JACJKY010000001">
    <property type="protein sequence ID" value="MBM6919667.1"/>
    <property type="molecule type" value="Genomic_DNA"/>
</dbReference>
<accession>A0A938X2M2</accession>
<dbReference type="AlphaFoldDB" id="A0A938X2M2"/>